<gene>
    <name evidence="9" type="primary">ybaU</name>
    <name evidence="9" type="ORF">GCM10011517_06770</name>
</gene>
<name>A0A917ABS7_9RHOB</name>
<evidence type="ECO:0000313" key="10">
    <source>
        <dbReference type="Proteomes" id="UP000606730"/>
    </source>
</evidence>
<evidence type="ECO:0000256" key="1">
    <source>
        <dbReference type="ARBA" id="ARBA00004401"/>
    </source>
</evidence>
<dbReference type="GO" id="GO:0005886">
    <property type="term" value="C:plasma membrane"/>
    <property type="evidence" value="ECO:0007669"/>
    <property type="project" value="UniProtKB-SubCell"/>
</dbReference>
<keyword evidence="2" id="KW-1003">Cell membrane</keyword>
<evidence type="ECO:0000313" key="9">
    <source>
        <dbReference type="EMBL" id="GGE41796.1"/>
    </source>
</evidence>
<reference evidence="9" key="2">
    <citation type="submission" date="2020-09" db="EMBL/GenBank/DDBJ databases">
        <authorList>
            <person name="Sun Q."/>
            <person name="Zhou Y."/>
        </authorList>
    </citation>
    <scope>NUCLEOTIDE SEQUENCE</scope>
    <source>
        <strain evidence="9">CGMCC 1.16012</strain>
    </source>
</reference>
<keyword evidence="9" id="KW-0413">Isomerase</keyword>
<comment type="similarity">
    <text evidence="7">Belongs to the PpiD chaperone family.</text>
</comment>
<keyword evidence="10" id="KW-1185">Reference proteome</keyword>
<dbReference type="RefSeq" id="WP_095596429.1">
    <property type="nucleotide sequence ID" value="NZ_BMKN01000001.1"/>
</dbReference>
<dbReference type="InterPro" id="IPR027304">
    <property type="entry name" value="Trigger_fact/SurA_dom_sf"/>
</dbReference>
<feature type="domain" description="PpiC" evidence="8">
    <location>
        <begin position="246"/>
        <end position="364"/>
    </location>
</feature>
<sequence>MSGEKKNSLGKMASGVLLVLLIVGLAGFGATNFGGANTAIATVGDEEITVTDYGLALQSAIRAREAETEQSLSFIEAQNIGLPAVVRSQLIAEAALDNTVTGMGLSIGDEEVRRQVLAYPAFQGIDGQFDRESYRFSLEQIGLSESEFEEQIRTDTARSILQSAVASGVPHSVQSVDAMFNYMSARRSYNLFTLTADNLSSEISEPTDAELQTYYEENAAAFTVPEAREITYVWITPDMIVDQVEVDETLLRELYDQRIDEFVQPERRLVERLVFPDQAAADDAAARLESGEASFDDLVTERGLELGDVDLGDVGVDDLGAAASAVFGMAEPGTTGPHASDFGPAIFRMNAVLAAQEVTFEDARSDLSLEVSLDQATRIIADMTLEIDDQLAAGATLEELAKDTDMELGQIAFHEGVTDGIAAYNNFRETAVELRESDFPELADLEDGGIFAARLNGIAPPNLQPLQDVRDEAIEGWTREETVRLLQEEAIAIKAKLEAGENAISVGYPVELFEGLTRSGVSPLILSEDLFAAEIGNILIKADGDQVYVVQLKEILPPDTEDTSTALLRQLWEQQSAQSLTQDLFSMFSQSLLNDAELSLNQAAIEAVHTQFVQ</sequence>
<dbReference type="OrthoDB" id="9768393at2"/>
<keyword evidence="5" id="KW-0472">Membrane</keyword>
<dbReference type="Proteomes" id="UP000606730">
    <property type="component" value="Unassembled WGS sequence"/>
</dbReference>
<dbReference type="PANTHER" id="PTHR47529">
    <property type="entry name" value="PEPTIDYL-PROLYL CIS-TRANS ISOMERASE D"/>
    <property type="match status" value="1"/>
</dbReference>
<evidence type="ECO:0000256" key="5">
    <source>
        <dbReference type="ARBA" id="ARBA00023136"/>
    </source>
</evidence>
<evidence type="ECO:0000256" key="7">
    <source>
        <dbReference type="ARBA" id="ARBA00038408"/>
    </source>
</evidence>
<dbReference type="Pfam" id="PF13145">
    <property type="entry name" value="Rotamase_2"/>
    <property type="match status" value="1"/>
</dbReference>
<dbReference type="GO" id="GO:0003755">
    <property type="term" value="F:peptidyl-prolyl cis-trans isomerase activity"/>
    <property type="evidence" value="ECO:0007669"/>
    <property type="project" value="InterPro"/>
</dbReference>
<dbReference type="InterPro" id="IPR000297">
    <property type="entry name" value="PPIase_PpiC"/>
</dbReference>
<dbReference type="InterPro" id="IPR052029">
    <property type="entry name" value="PpiD_chaperone"/>
</dbReference>
<keyword evidence="3" id="KW-0812">Transmembrane</keyword>
<accession>A0A917ABS7</accession>
<dbReference type="EMBL" id="BMKN01000001">
    <property type="protein sequence ID" value="GGE41796.1"/>
    <property type="molecule type" value="Genomic_DNA"/>
</dbReference>
<dbReference type="Gene3D" id="1.10.4030.10">
    <property type="entry name" value="Porin chaperone SurA, peptide-binding domain"/>
    <property type="match status" value="1"/>
</dbReference>
<dbReference type="SUPFAM" id="SSF54534">
    <property type="entry name" value="FKBP-like"/>
    <property type="match status" value="1"/>
</dbReference>
<evidence type="ECO:0000259" key="8">
    <source>
        <dbReference type="Pfam" id="PF13145"/>
    </source>
</evidence>
<proteinExistence type="inferred from homology"/>
<dbReference type="AlphaFoldDB" id="A0A917ABS7"/>
<keyword evidence="4" id="KW-1133">Transmembrane helix</keyword>
<dbReference type="SUPFAM" id="SSF109998">
    <property type="entry name" value="Triger factor/SurA peptide-binding domain-like"/>
    <property type="match status" value="1"/>
</dbReference>
<protein>
    <submittedName>
        <fullName evidence="9">Peptidyl-prolyl cis-trans isomerase</fullName>
    </submittedName>
</protein>
<comment type="caution">
    <text evidence="9">The sequence shown here is derived from an EMBL/GenBank/DDBJ whole genome shotgun (WGS) entry which is preliminary data.</text>
</comment>
<comment type="subcellular location">
    <subcellularLocation>
        <location evidence="1">Cell membrane</location>
        <topology evidence="1">Single-pass type II membrane protein</topology>
    </subcellularLocation>
</comment>
<dbReference type="Pfam" id="PF13624">
    <property type="entry name" value="SurA_N_3"/>
    <property type="match status" value="1"/>
</dbReference>
<keyword evidence="6" id="KW-0143">Chaperone</keyword>
<evidence type="ECO:0000256" key="2">
    <source>
        <dbReference type="ARBA" id="ARBA00022475"/>
    </source>
</evidence>
<evidence type="ECO:0000256" key="4">
    <source>
        <dbReference type="ARBA" id="ARBA00022989"/>
    </source>
</evidence>
<organism evidence="9 10">
    <name type="scientific">Actibacterium pelagium</name>
    <dbReference type="NCBI Taxonomy" id="2029103"/>
    <lineage>
        <taxon>Bacteria</taxon>
        <taxon>Pseudomonadati</taxon>
        <taxon>Pseudomonadota</taxon>
        <taxon>Alphaproteobacteria</taxon>
        <taxon>Rhodobacterales</taxon>
        <taxon>Roseobacteraceae</taxon>
        <taxon>Actibacterium</taxon>
    </lineage>
</organism>
<evidence type="ECO:0000256" key="3">
    <source>
        <dbReference type="ARBA" id="ARBA00022692"/>
    </source>
</evidence>
<reference evidence="9" key="1">
    <citation type="journal article" date="2014" name="Int. J. Syst. Evol. Microbiol.">
        <title>Complete genome sequence of Corynebacterium casei LMG S-19264T (=DSM 44701T), isolated from a smear-ripened cheese.</title>
        <authorList>
            <consortium name="US DOE Joint Genome Institute (JGI-PGF)"/>
            <person name="Walter F."/>
            <person name="Albersmeier A."/>
            <person name="Kalinowski J."/>
            <person name="Ruckert C."/>
        </authorList>
    </citation>
    <scope>NUCLEOTIDE SEQUENCE</scope>
    <source>
        <strain evidence="9">CGMCC 1.16012</strain>
    </source>
</reference>
<evidence type="ECO:0000256" key="6">
    <source>
        <dbReference type="ARBA" id="ARBA00023186"/>
    </source>
</evidence>
<dbReference type="PANTHER" id="PTHR47529:SF1">
    <property type="entry name" value="PERIPLASMIC CHAPERONE PPID"/>
    <property type="match status" value="1"/>
</dbReference>